<dbReference type="InterPro" id="IPR046701">
    <property type="entry name" value="DUF6571"/>
</dbReference>
<protein>
    <recommendedName>
        <fullName evidence="2">DUF6571 domain-containing protein</fullName>
    </recommendedName>
</protein>
<feature type="domain" description="DUF6571" evidence="2">
    <location>
        <begin position="338"/>
        <end position="738"/>
    </location>
</feature>
<dbReference type="Proteomes" id="UP001432060">
    <property type="component" value="Chromosome"/>
</dbReference>
<feature type="region of interest" description="Disordered" evidence="1">
    <location>
        <begin position="745"/>
        <end position="772"/>
    </location>
</feature>
<feature type="region of interest" description="Disordered" evidence="1">
    <location>
        <begin position="408"/>
        <end position="434"/>
    </location>
</feature>
<evidence type="ECO:0000259" key="2">
    <source>
        <dbReference type="Pfam" id="PF20211"/>
    </source>
</evidence>
<reference evidence="3" key="1">
    <citation type="submission" date="2022-10" db="EMBL/GenBank/DDBJ databases">
        <title>The complete genomes of actinobacterial strains from the NBC collection.</title>
        <authorList>
            <person name="Joergensen T.S."/>
            <person name="Alvarez Arevalo M."/>
            <person name="Sterndorff E.B."/>
            <person name="Faurdal D."/>
            <person name="Vuksanovic O."/>
            <person name="Mourched A.-S."/>
            <person name="Charusanti P."/>
            <person name="Shaw S."/>
            <person name="Blin K."/>
            <person name="Weber T."/>
        </authorList>
    </citation>
    <scope>NUCLEOTIDE SEQUENCE</scope>
    <source>
        <strain evidence="3">NBC_00668</strain>
    </source>
</reference>
<dbReference type="Pfam" id="PF20211">
    <property type="entry name" value="DUF6571"/>
    <property type="match status" value="1"/>
</dbReference>
<evidence type="ECO:0000313" key="4">
    <source>
        <dbReference type="Proteomes" id="UP001432060"/>
    </source>
</evidence>
<proteinExistence type="predicted"/>
<evidence type="ECO:0000313" key="3">
    <source>
        <dbReference type="EMBL" id="WUT83554.1"/>
    </source>
</evidence>
<name>A0ABZ1XJ62_9ACTN</name>
<keyword evidence="4" id="KW-1185">Reference proteome</keyword>
<accession>A0ABZ1XJ62</accession>
<dbReference type="RefSeq" id="WP_329399291.1">
    <property type="nucleotide sequence ID" value="NZ_CP109019.1"/>
</dbReference>
<evidence type="ECO:0000256" key="1">
    <source>
        <dbReference type="SAM" id="MobiDB-lite"/>
    </source>
</evidence>
<gene>
    <name evidence="3" type="ORF">OG515_15750</name>
</gene>
<sequence length="772" mass="81154">MLTYDDVVNAPLDKLKTAVDDWSDMVGKLKTLAEEARKGMKAHADAADWAGVNAGVTKAFIDKTAKEFEDAAAEAKGIHAVLNDGYAAFKRAKDELQKIVDGSEKSGIVVDSRGGVTARYSVAGDYSAHHTTPGVSLDPELKRQNEAVAEWQRRIKAIVEECGEADESLRRALAGNGGGENDFAAPKFHDLEDEKAARAVELARKAVGDGGVARNVEALRRLQELVHDNAKDPEFATAFYRRMGADGTLELYTKMSLDATGLGAAGRDRVAMVHGLQDDMGAMLGVATDPGTRGHLDAGWTLDMMRAGRKRIDIPGVTGIGAKVYGYQALGALLRHGQYDKEFLVPIGRDMVGMEHKDPGIWEGNVPMAQAMALNLDKGGGRGFDPMTGLMQALGNNPEASTAFFNEPVREDSDGDGIVTTDDKPVSGDQGRPQGMVDYALDRKPTADWFDTAPTDGPLPTPLQTATGNALEAAVTGRVVGDEDAKPVEHTGQMAKVMERVVAKVGDDRSLLLGEGGTPGPLQGMSGNLGNMTAEYMPDLQAAVENGAHQAKAVGVQADFGHAQMVRFLGAVAQDPGAYGAISGAQQAYTTLLVRDVFAHPENHGSDVGAAVNNAVHPGGEIAGIMAEGRVHAIYETHAAADAEFNDTVDTKAKWANRIIDAVGGKYIGLLPVGGDAVNWLKEDVATSIVDGAKRDSSEEASQQAGDAYSKAQARAKDFAAAAVGDAGKSAGIAQREIREYQGVASSQTGDAFSDGRNLHAASTSPVGGAGK</sequence>
<organism evidence="3 4">
    <name type="scientific">Streptomyces melanogenes</name>
    <dbReference type="NCBI Taxonomy" id="67326"/>
    <lineage>
        <taxon>Bacteria</taxon>
        <taxon>Bacillati</taxon>
        <taxon>Actinomycetota</taxon>
        <taxon>Actinomycetes</taxon>
        <taxon>Kitasatosporales</taxon>
        <taxon>Streptomycetaceae</taxon>
        <taxon>Streptomyces</taxon>
    </lineage>
</organism>
<dbReference type="EMBL" id="CP109019">
    <property type="protein sequence ID" value="WUT83554.1"/>
    <property type="molecule type" value="Genomic_DNA"/>
</dbReference>